<organism evidence="1 2">
    <name type="scientific">Siphonobacter curvatus</name>
    <dbReference type="NCBI Taxonomy" id="2094562"/>
    <lineage>
        <taxon>Bacteria</taxon>
        <taxon>Pseudomonadati</taxon>
        <taxon>Bacteroidota</taxon>
        <taxon>Cytophagia</taxon>
        <taxon>Cytophagales</taxon>
        <taxon>Cytophagaceae</taxon>
        <taxon>Siphonobacter</taxon>
    </lineage>
</organism>
<evidence type="ECO:0000313" key="2">
    <source>
        <dbReference type="Proteomes" id="UP000239590"/>
    </source>
</evidence>
<name>A0A2S7IPV0_9BACT</name>
<dbReference type="Proteomes" id="UP000239590">
    <property type="component" value="Unassembled WGS sequence"/>
</dbReference>
<evidence type="ECO:0000313" key="1">
    <source>
        <dbReference type="EMBL" id="PQA59706.1"/>
    </source>
</evidence>
<protein>
    <submittedName>
        <fullName evidence="1">Uncharacterized protein</fullName>
    </submittedName>
</protein>
<accession>A0A2S7IPV0</accession>
<dbReference type="EMBL" id="PTRA01000001">
    <property type="protein sequence ID" value="PQA59706.1"/>
    <property type="molecule type" value="Genomic_DNA"/>
</dbReference>
<proteinExistence type="predicted"/>
<sequence>MEKNVLNIRHEKRAFSNGYTLEYITAFEREYYLRDTLKNRLVWSRDNEKNVDLDTLIHVEAKVFYLQGQSYRIEHFKSQMRAIDEGVDFYRNDN</sequence>
<reference evidence="2" key="1">
    <citation type="submission" date="2018-02" db="EMBL/GenBank/DDBJ databases">
        <title>Genome sequencing of Solimonas sp. HR-BB.</title>
        <authorList>
            <person name="Lee Y."/>
            <person name="Jeon C.O."/>
        </authorList>
    </citation>
    <scope>NUCLEOTIDE SEQUENCE [LARGE SCALE GENOMIC DNA]</scope>
    <source>
        <strain evidence="2">HR-U</strain>
    </source>
</reference>
<comment type="caution">
    <text evidence="1">The sequence shown here is derived from an EMBL/GenBank/DDBJ whole genome shotgun (WGS) entry which is preliminary data.</text>
</comment>
<gene>
    <name evidence="1" type="ORF">C5O19_08760</name>
</gene>
<dbReference type="AlphaFoldDB" id="A0A2S7IPV0"/>
<keyword evidence="2" id="KW-1185">Reference proteome</keyword>